<dbReference type="NCBIfam" id="TIGR00377">
    <property type="entry name" value="ant_ant_sig"/>
    <property type="match status" value="1"/>
</dbReference>
<dbReference type="EMBL" id="JAUSTN010000005">
    <property type="protein sequence ID" value="MDQ0275158.1"/>
    <property type="molecule type" value="Genomic_DNA"/>
</dbReference>
<dbReference type="CDD" id="cd07043">
    <property type="entry name" value="STAS_anti-anti-sigma_factors"/>
    <property type="match status" value="1"/>
</dbReference>
<protein>
    <recommendedName>
        <fullName evidence="2">Anti-sigma factor antagonist</fullName>
    </recommendedName>
</protein>
<evidence type="ECO:0000313" key="4">
    <source>
        <dbReference type="EMBL" id="MDQ0275158.1"/>
    </source>
</evidence>
<evidence type="ECO:0000259" key="3">
    <source>
        <dbReference type="PROSITE" id="PS50801"/>
    </source>
</evidence>
<gene>
    <name evidence="4" type="ORF">J2S72_001182</name>
</gene>
<dbReference type="Pfam" id="PF01740">
    <property type="entry name" value="STAS"/>
    <property type="match status" value="1"/>
</dbReference>
<dbReference type="PANTHER" id="PTHR33495">
    <property type="entry name" value="ANTI-SIGMA FACTOR ANTAGONIST TM_1081-RELATED-RELATED"/>
    <property type="match status" value="1"/>
</dbReference>
<proteinExistence type="inferred from homology"/>
<dbReference type="InterPro" id="IPR002645">
    <property type="entry name" value="STAS_dom"/>
</dbReference>
<evidence type="ECO:0000256" key="1">
    <source>
        <dbReference type="ARBA" id="ARBA00009013"/>
    </source>
</evidence>
<sequence>MGFELKTKVEEKIIVKAIGELDIFATDEFKEKISEIYKENKLDILFDFENLDYIDSTGLGSLIFIYKEMVKDNKKIELINVKPNIRKLFLITKLDQMFEIR</sequence>
<accession>A0ABU0AV54</accession>
<dbReference type="PROSITE" id="PS50801">
    <property type="entry name" value="STAS"/>
    <property type="match status" value="1"/>
</dbReference>
<dbReference type="RefSeq" id="WP_023055055.1">
    <property type="nucleotide sequence ID" value="NZ_JAUSTN010000005.1"/>
</dbReference>
<evidence type="ECO:0000256" key="2">
    <source>
        <dbReference type="RuleBase" id="RU003749"/>
    </source>
</evidence>
<dbReference type="Proteomes" id="UP001236559">
    <property type="component" value="Unassembled WGS sequence"/>
</dbReference>
<dbReference type="SUPFAM" id="SSF52091">
    <property type="entry name" value="SpoIIaa-like"/>
    <property type="match status" value="1"/>
</dbReference>
<dbReference type="InterPro" id="IPR036513">
    <property type="entry name" value="STAS_dom_sf"/>
</dbReference>
<feature type="domain" description="STAS" evidence="3">
    <location>
        <begin position="13"/>
        <end position="101"/>
    </location>
</feature>
<comment type="similarity">
    <text evidence="1 2">Belongs to the anti-sigma-factor antagonist family.</text>
</comment>
<dbReference type="InterPro" id="IPR003658">
    <property type="entry name" value="Anti-sigma_ant"/>
</dbReference>
<reference evidence="4 5" key="1">
    <citation type="submission" date="2023-07" db="EMBL/GenBank/DDBJ databases">
        <title>Genomic Encyclopedia of Type Strains, Phase IV (KMG-IV): sequencing the most valuable type-strain genomes for metagenomic binning, comparative biology and taxonomic classification.</title>
        <authorList>
            <person name="Goeker M."/>
        </authorList>
    </citation>
    <scope>NUCLEOTIDE SEQUENCE [LARGE SCALE GENOMIC DNA]</scope>
    <source>
        <strain evidence="4 5">DSM 22616</strain>
    </source>
</reference>
<evidence type="ECO:0000313" key="5">
    <source>
        <dbReference type="Proteomes" id="UP001236559"/>
    </source>
</evidence>
<keyword evidence="5" id="KW-1185">Reference proteome</keyword>
<organism evidence="4 5">
    <name type="scientific">Peptoniphilus koenoeneniae</name>
    <dbReference type="NCBI Taxonomy" id="507751"/>
    <lineage>
        <taxon>Bacteria</taxon>
        <taxon>Bacillati</taxon>
        <taxon>Bacillota</taxon>
        <taxon>Tissierellia</taxon>
        <taxon>Tissierellales</taxon>
        <taxon>Peptoniphilaceae</taxon>
        <taxon>Peptoniphilus</taxon>
    </lineage>
</organism>
<comment type="caution">
    <text evidence="4">The sequence shown here is derived from an EMBL/GenBank/DDBJ whole genome shotgun (WGS) entry which is preliminary data.</text>
</comment>
<name>A0ABU0AV54_9FIRM</name>
<dbReference type="Gene3D" id="3.30.750.24">
    <property type="entry name" value="STAS domain"/>
    <property type="match status" value="1"/>
</dbReference>